<accession>A0A8H5BLG7</accession>
<keyword evidence="2" id="KW-1185">Reference proteome</keyword>
<sequence>MRLQTPLPRPFRPNLLERFGSSLYGPRRPPLPRPQLVNLQDGRRGRWPFRYASRLLFEGLQSTFPHLENSGYGLSTDTIFARWMFRGSSGSRGIAMKTMKGEREADCCNRTYRFERVHSSGTLMWHGKRYGPHRPGRSPPGWPPPFIPIPASFSASSAGPAMPSDHFSFTNIAIINDTAITTANRAAHPDTSTLKWYIDSPAARDRQRSESDVDIPVPSAFCQTIYGIRILLLRQLNLNLLQPTLASLASSPSFAPTPPLLAASLWHSSPAPAPPRYSPPSAPNCARRDGFWYILRAASSLQERWSTFPAFGNSSDAQNRDLKCVKGEYEACVNREPSEPYVMGCKSAREHPDAGEWRDGKEKEWVIALLDGAFPNPFYASPPRTWSYTA</sequence>
<evidence type="ECO:0000313" key="1">
    <source>
        <dbReference type="EMBL" id="KAF5324307.1"/>
    </source>
</evidence>
<organism evidence="1 2">
    <name type="scientific">Psilocybe cf. subviscida</name>
    <dbReference type="NCBI Taxonomy" id="2480587"/>
    <lineage>
        <taxon>Eukaryota</taxon>
        <taxon>Fungi</taxon>
        <taxon>Dikarya</taxon>
        <taxon>Basidiomycota</taxon>
        <taxon>Agaricomycotina</taxon>
        <taxon>Agaricomycetes</taxon>
        <taxon>Agaricomycetidae</taxon>
        <taxon>Agaricales</taxon>
        <taxon>Agaricineae</taxon>
        <taxon>Strophariaceae</taxon>
        <taxon>Psilocybe</taxon>
    </lineage>
</organism>
<gene>
    <name evidence="1" type="ORF">D9619_011197</name>
</gene>
<comment type="caution">
    <text evidence="1">The sequence shown here is derived from an EMBL/GenBank/DDBJ whole genome shotgun (WGS) entry which is preliminary data.</text>
</comment>
<protein>
    <submittedName>
        <fullName evidence="1">Uncharacterized protein</fullName>
    </submittedName>
</protein>
<dbReference type="AlphaFoldDB" id="A0A8H5BLG7"/>
<name>A0A8H5BLG7_9AGAR</name>
<dbReference type="Proteomes" id="UP000567179">
    <property type="component" value="Unassembled WGS sequence"/>
</dbReference>
<reference evidence="1 2" key="1">
    <citation type="journal article" date="2020" name="ISME J.">
        <title>Uncovering the hidden diversity of litter-decomposition mechanisms in mushroom-forming fungi.</title>
        <authorList>
            <person name="Floudas D."/>
            <person name="Bentzer J."/>
            <person name="Ahren D."/>
            <person name="Johansson T."/>
            <person name="Persson P."/>
            <person name="Tunlid A."/>
        </authorList>
    </citation>
    <scope>NUCLEOTIDE SEQUENCE [LARGE SCALE GENOMIC DNA]</scope>
    <source>
        <strain evidence="1 2">CBS 101986</strain>
    </source>
</reference>
<proteinExistence type="predicted"/>
<dbReference type="EMBL" id="JAACJJ010000016">
    <property type="protein sequence ID" value="KAF5324307.1"/>
    <property type="molecule type" value="Genomic_DNA"/>
</dbReference>
<evidence type="ECO:0000313" key="2">
    <source>
        <dbReference type="Proteomes" id="UP000567179"/>
    </source>
</evidence>